<comment type="subunit">
    <text evidence="11">Homodimer (via N-terminus).</text>
</comment>
<feature type="compositionally biased region" description="Polar residues" evidence="16">
    <location>
        <begin position="15"/>
        <end position="24"/>
    </location>
</feature>
<evidence type="ECO:0000256" key="1">
    <source>
        <dbReference type="ARBA" id="ARBA00004448"/>
    </source>
</evidence>
<evidence type="ECO:0000256" key="3">
    <source>
        <dbReference type="ARBA" id="ARBA00022448"/>
    </source>
</evidence>
<comment type="caution">
    <text evidence="18">The sequence shown here is derived from an EMBL/GenBank/DDBJ whole genome shotgun (WGS) entry which is preliminary data.</text>
</comment>
<keyword evidence="5" id="KW-0677">Repeat</keyword>
<keyword evidence="9" id="KW-0496">Mitochondrion</keyword>
<dbReference type="InterPro" id="IPR018247">
    <property type="entry name" value="EF_Hand_1_Ca_BS"/>
</dbReference>
<dbReference type="InterPro" id="IPR011992">
    <property type="entry name" value="EF-hand-dom_pair"/>
</dbReference>
<protein>
    <recommendedName>
        <fullName evidence="13">Mitochondrial aspartate-glutamate transporter AGC1</fullName>
    </recommendedName>
    <alternativeName>
        <fullName evidence="14">Aspartate-glutamate carrier 1</fullName>
    </alternativeName>
</protein>
<comment type="function">
    <text evidence="12">Calcium-dependent mitochondrial aspartate and glutamate carrier. Transport of glutamate in mitochondria is required for mitochondrial transamination reactions and ornithine synthesis. Plays also a role in malate-aspartate NADH shuttle, which is critical for growth on acetate and fatty acids.</text>
</comment>
<dbReference type="Gene3D" id="1.10.238.10">
    <property type="entry name" value="EF-hand"/>
    <property type="match status" value="1"/>
</dbReference>
<evidence type="ECO:0000256" key="2">
    <source>
        <dbReference type="ARBA" id="ARBA00006375"/>
    </source>
</evidence>
<keyword evidence="8" id="KW-1133">Transmembrane helix</keyword>
<dbReference type="AlphaFoldDB" id="A0A9W8B5R9"/>
<evidence type="ECO:0000256" key="11">
    <source>
        <dbReference type="ARBA" id="ARBA00038674"/>
    </source>
</evidence>
<dbReference type="SUPFAM" id="SSF47473">
    <property type="entry name" value="EF-hand"/>
    <property type="match status" value="2"/>
</dbReference>
<feature type="repeat" description="Solcar" evidence="15">
    <location>
        <begin position="593"/>
        <end position="681"/>
    </location>
</feature>
<dbReference type="Pfam" id="PF13833">
    <property type="entry name" value="EF-hand_8"/>
    <property type="match status" value="1"/>
</dbReference>
<evidence type="ECO:0000256" key="8">
    <source>
        <dbReference type="ARBA" id="ARBA00022989"/>
    </source>
</evidence>
<keyword evidence="7" id="KW-0106">Calcium</keyword>
<gene>
    <name evidence="18" type="primary">AGC1_2</name>
    <name evidence="18" type="ORF">H4R34_003619</name>
</gene>
<dbReference type="EMBL" id="JANBQB010000356">
    <property type="protein sequence ID" value="KAJ1977336.1"/>
    <property type="molecule type" value="Genomic_DNA"/>
</dbReference>
<dbReference type="PROSITE" id="PS50920">
    <property type="entry name" value="SOLCAR"/>
    <property type="match status" value="3"/>
</dbReference>
<dbReference type="GO" id="GO:0043490">
    <property type="term" value="P:malate-aspartate shuttle"/>
    <property type="evidence" value="ECO:0007669"/>
    <property type="project" value="TreeGrafter"/>
</dbReference>
<dbReference type="GO" id="GO:0005743">
    <property type="term" value="C:mitochondrial inner membrane"/>
    <property type="evidence" value="ECO:0007669"/>
    <property type="project" value="UniProtKB-SubCell"/>
</dbReference>
<comment type="subcellular location">
    <subcellularLocation>
        <location evidence="1">Mitochondrion inner membrane</location>
        <topology evidence="1">Multi-pass membrane protein</topology>
    </subcellularLocation>
</comment>
<dbReference type="InterPro" id="IPR018108">
    <property type="entry name" value="MCP_transmembrane"/>
</dbReference>
<feature type="repeat" description="Solcar" evidence="15">
    <location>
        <begin position="495"/>
        <end position="583"/>
    </location>
</feature>
<dbReference type="InterPro" id="IPR023395">
    <property type="entry name" value="MCP_dom_sf"/>
</dbReference>
<organism evidence="18 19">
    <name type="scientific">Dimargaris verticillata</name>
    <dbReference type="NCBI Taxonomy" id="2761393"/>
    <lineage>
        <taxon>Eukaryota</taxon>
        <taxon>Fungi</taxon>
        <taxon>Fungi incertae sedis</taxon>
        <taxon>Zoopagomycota</taxon>
        <taxon>Kickxellomycotina</taxon>
        <taxon>Dimargaritomycetes</taxon>
        <taxon>Dimargaritales</taxon>
        <taxon>Dimargaritaceae</taxon>
        <taxon>Dimargaris</taxon>
    </lineage>
</organism>
<evidence type="ECO:0000256" key="12">
    <source>
        <dbReference type="ARBA" id="ARBA00059916"/>
    </source>
</evidence>
<dbReference type="InterPro" id="IPR002067">
    <property type="entry name" value="MCP"/>
</dbReference>
<dbReference type="GO" id="GO:0015183">
    <property type="term" value="F:L-aspartate transmembrane transporter activity"/>
    <property type="evidence" value="ECO:0007669"/>
    <property type="project" value="TreeGrafter"/>
</dbReference>
<dbReference type="PRINTS" id="PR00926">
    <property type="entry name" value="MITOCARRIER"/>
</dbReference>
<dbReference type="PANTHER" id="PTHR45678">
    <property type="entry name" value="MITOCHONDRIAL 2-OXODICARBOXYLATE CARRIER 1-RELATED"/>
    <property type="match status" value="1"/>
</dbReference>
<evidence type="ECO:0000256" key="14">
    <source>
        <dbReference type="ARBA" id="ARBA00082232"/>
    </source>
</evidence>
<sequence>MPQSGAIPVELLHHSTPSPAAMNSRSKHASSESWFRDHASATQPDGESAMTLDDFLSALFPFPPAAAETHTGIPLDQYEVLFRIADTNHNGVVSYSEFVGFQHLLERPLAEYELAFKALDSSGRGRIAADEFQALVRAGAANSALNPASSDRRDTNDALALDPTWLQLYVPTDVTTGQLKGDIDFQVFGQMLRELGLQRLQADFHRMDAKRTGAITADAFQQLVQQFAQNKVSDLVVRHVPALCELTDGARMTYPVLAAVYHLVHHTEWVETLLTLTARRHHKGLVTEDAFTRTATELTRSAALSPLETSVLFHLVHVVADTVAQTARAYPLSDFQQLLDPAWRQTFATVTPPSDLPASSETTQTTAPKPPMATPAHSTHAATATTTAAPLLWEVAEQAYAFLQGSIAGAVGATVVYPIDLVKTRMQNQRSAVVGEVLYKNSMDCFRKVVHNEGLIGLYRGLAPQLLGVAPEKAIKLTMNDLVRKLMTDAQTGEITLPGEILAGCAAGGSQVIFTNPLEIVKIRLQVQGEMLKSVDAIPRQSAVSIVRQLGLVGLYKGAGACLLRDIPFSAIYFPVYAHLKRDIFHESPHIKLGIGQLLIAGAVAGMPAAYLTTPADVIKTRLQVTARKGQTTYSGIIDAARKIYAEEGFRAFFKGGVARVFRSSPQFGTTLMVYEVLQRYVPMPGSRHTAAGTTGEASTAAGTGVNVATPIVPSPAPSSTLIGQPLPAIGILAPRPWPETAPVAFLRARNAVKLLHDTRYAFGQTYPLKQPYLAPSSSQPE</sequence>
<evidence type="ECO:0000259" key="17">
    <source>
        <dbReference type="PROSITE" id="PS50222"/>
    </source>
</evidence>
<evidence type="ECO:0000256" key="6">
    <source>
        <dbReference type="ARBA" id="ARBA00022792"/>
    </source>
</evidence>
<reference evidence="18" key="1">
    <citation type="submission" date="2022-07" db="EMBL/GenBank/DDBJ databases">
        <title>Phylogenomic reconstructions and comparative analyses of Kickxellomycotina fungi.</title>
        <authorList>
            <person name="Reynolds N.K."/>
            <person name="Stajich J.E."/>
            <person name="Barry K."/>
            <person name="Grigoriev I.V."/>
            <person name="Crous P."/>
            <person name="Smith M.E."/>
        </authorList>
    </citation>
    <scope>NUCLEOTIDE SEQUENCE</scope>
    <source>
        <strain evidence="18">RSA 567</strain>
    </source>
</reference>
<evidence type="ECO:0000313" key="19">
    <source>
        <dbReference type="Proteomes" id="UP001151582"/>
    </source>
</evidence>
<evidence type="ECO:0000256" key="10">
    <source>
        <dbReference type="ARBA" id="ARBA00023136"/>
    </source>
</evidence>
<feature type="repeat" description="Solcar" evidence="15">
    <location>
        <begin position="396"/>
        <end position="486"/>
    </location>
</feature>
<dbReference type="PANTHER" id="PTHR45678:SF9">
    <property type="entry name" value="CALCIUM-BINDING MITOCHONDRIAL CARRIER PROTEIN ARALAR1"/>
    <property type="match status" value="1"/>
</dbReference>
<dbReference type="OrthoDB" id="2161at2759"/>
<feature type="domain" description="EF-hand" evidence="17">
    <location>
        <begin position="73"/>
        <end position="108"/>
    </location>
</feature>
<dbReference type="InterPro" id="IPR002048">
    <property type="entry name" value="EF_hand_dom"/>
</dbReference>
<feature type="region of interest" description="Disordered" evidence="16">
    <location>
        <begin position="1"/>
        <end position="46"/>
    </location>
</feature>
<dbReference type="Pfam" id="PF00153">
    <property type="entry name" value="Mito_carr"/>
    <property type="match status" value="3"/>
</dbReference>
<evidence type="ECO:0000256" key="16">
    <source>
        <dbReference type="SAM" id="MobiDB-lite"/>
    </source>
</evidence>
<evidence type="ECO:0000256" key="5">
    <source>
        <dbReference type="ARBA" id="ARBA00022737"/>
    </source>
</evidence>
<keyword evidence="6" id="KW-0999">Mitochondrion inner membrane</keyword>
<dbReference type="GO" id="GO:0005313">
    <property type="term" value="F:L-glutamate transmembrane transporter activity"/>
    <property type="evidence" value="ECO:0007669"/>
    <property type="project" value="TreeGrafter"/>
</dbReference>
<dbReference type="Proteomes" id="UP001151582">
    <property type="component" value="Unassembled WGS sequence"/>
</dbReference>
<dbReference type="InterPro" id="IPR051028">
    <property type="entry name" value="Mito_Solute_Carrier"/>
</dbReference>
<feature type="compositionally biased region" description="Polar residues" evidence="16">
    <location>
        <begin position="350"/>
        <end position="361"/>
    </location>
</feature>
<evidence type="ECO:0000256" key="4">
    <source>
        <dbReference type="ARBA" id="ARBA00022692"/>
    </source>
</evidence>
<dbReference type="GO" id="GO:0005509">
    <property type="term" value="F:calcium ion binding"/>
    <property type="evidence" value="ECO:0007669"/>
    <property type="project" value="InterPro"/>
</dbReference>
<evidence type="ECO:0000256" key="9">
    <source>
        <dbReference type="ARBA" id="ARBA00023128"/>
    </source>
</evidence>
<feature type="domain" description="EF-hand" evidence="17">
    <location>
        <begin position="195"/>
        <end position="230"/>
    </location>
</feature>
<dbReference type="Gene3D" id="1.50.40.10">
    <property type="entry name" value="Mitochondrial carrier domain"/>
    <property type="match status" value="1"/>
</dbReference>
<keyword evidence="3" id="KW-0813">Transport</keyword>
<dbReference type="PROSITE" id="PS00018">
    <property type="entry name" value="EF_HAND_1"/>
    <property type="match status" value="1"/>
</dbReference>
<proteinExistence type="inferred from homology"/>
<dbReference type="FunFam" id="1.50.40.10:FF:000004">
    <property type="entry name" value="Calcium-binding mitochondrial carrier protein Aralar1"/>
    <property type="match status" value="1"/>
</dbReference>
<comment type="similarity">
    <text evidence="2">Belongs to the mitochondrial carrier (TC 2.A.29) family.</text>
</comment>
<keyword evidence="4 15" id="KW-0812">Transmembrane</keyword>
<name>A0A9W8B5R9_9FUNG</name>
<keyword evidence="10 15" id="KW-0472">Membrane</keyword>
<evidence type="ECO:0000256" key="15">
    <source>
        <dbReference type="PROSITE-ProRule" id="PRU00282"/>
    </source>
</evidence>
<feature type="region of interest" description="Disordered" evidence="16">
    <location>
        <begin position="350"/>
        <end position="381"/>
    </location>
</feature>
<accession>A0A9W8B5R9</accession>
<dbReference type="PROSITE" id="PS50222">
    <property type="entry name" value="EF_HAND_2"/>
    <property type="match status" value="2"/>
</dbReference>
<evidence type="ECO:0000313" key="18">
    <source>
        <dbReference type="EMBL" id="KAJ1977336.1"/>
    </source>
</evidence>
<evidence type="ECO:0000256" key="13">
    <source>
        <dbReference type="ARBA" id="ARBA00073787"/>
    </source>
</evidence>
<dbReference type="SUPFAM" id="SSF103506">
    <property type="entry name" value="Mitochondrial carrier"/>
    <property type="match status" value="1"/>
</dbReference>
<dbReference type="SMART" id="SM00054">
    <property type="entry name" value="EFh"/>
    <property type="match status" value="3"/>
</dbReference>
<keyword evidence="19" id="KW-1185">Reference proteome</keyword>
<evidence type="ECO:0000256" key="7">
    <source>
        <dbReference type="ARBA" id="ARBA00022837"/>
    </source>
</evidence>